<sequence length="57" mass="6327">MRHSPHCTFPGCKGDCLITITIDPRCLKALLDLNRSRIKTGTVGEAYALRTLRDAVK</sequence>
<proteinExistence type="predicted"/>
<organism evidence="1 2">
    <name type="scientific">Streptomyces phage Samisti12</name>
    <dbReference type="NCBI Taxonomy" id="2023995"/>
    <lineage>
        <taxon>Viruses</taxon>
        <taxon>Duplodnaviria</taxon>
        <taxon>Heunggongvirae</taxon>
        <taxon>Uroviricota</taxon>
        <taxon>Caudoviricetes</taxon>
        <taxon>Stanwilliamsviridae</taxon>
        <taxon>Boydwoodruffvirinae</taxon>
        <taxon>Samistivirus</taxon>
        <taxon>Samistivirus samisti12</taxon>
    </lineage>
</organism>
<dbReference type="EMBL" id="MF347639">
    <property type="protein sequence ID" value="AST15386.1"/>
    <property type="molecule type" value="Genomic_DNA"/>
</dbReference>
<dbReference type="Proteomes" id="UP000223033">
    <property type="component" value="Segment"/>
</dbReference>
<name>A0A223G071_9CAUD</name>
<evidence type="ECO:0000313" key="2">
    <source>
        <dbReference type="Proteomes" id="UP000223033"/>
    </source>
</evidence>
<gene>
    <name evidence="1" type="ORF">SEA_SAMISTI12_196</name>
</gene>
<keyword evidence="2" id="KW-1185">Reference proteome</keyword>
<accession>A0A223G071</accession>
<protein>
    <submittedName>
        <fullName evidence="1">Uncharacterized protein</fullName>
    </submittedName>
</protein>
<reference evidence="1 2" key="1">
    <citation type="submission" date="2017-06" db="EMBL/GenBank/DDBJ databases">
        <authorList>
            <person name="Aguayo I.A."/>
            <person name="Aziz R.M."/>
            <person name="Espinoza L.A."/>
            <person name="Farooq A."/>
            <person name="Garcia C."/>
            <person name="Ibrahim S.M."/>
            <person name="Malik M.A."/>
            <person name="Martinez A."/>
            <person name="Xavier K.T."/>
            <person name="Yao A.B."/>
            <person name="Bhuiyan S."/>
            <person name="Donegan-Quick R.H."/>
            <person name="Allen M.S."/>
            <person name="Hughes L.E."/>
            <person name="Garlena R.A."/>
            <person name="Russell D.A."/>
            <person name="Pope W.H."/>
            <person name="Jacobs-Sera D."/>
            <person name="Hendrix R.W."/>
            <person name="Hatfull G.F."/>
        </authorList>
    </citation>
    <scope>NUCLEOTIDE SEQUENCE [LARGE SCALE GENOMIC DNA]</scope>
</reference>
<evidence type="ECO:0000313" key="1">
    <source>
        <dbReference type="EMBL" id="AST15386.1"/>
    </source>
</evidence>